<dbReference type="GO" id="GO:0032259">
    <property type="term" value="P:methylation"/>
    <property type="evidence" value="ECO:0007669"/>
    <property type="project" value="UniProtKB-KW"/>
</dbReference>
<dbReference type="GO" id="GO:0008168">
    <property type="term" value="F:methyltransferase activity"/>
    <property type="evidence" value="ECO:0007669"/>
    <property type="project" value="UniProtKB-KW"/>
</dbReference>
<protein>
    <submittedName>
        <fullName evidence="3">Methyltransferase type 11</fullName>
    </submittedName>
</protein>
<dbReference type="RefSeq" id="WP_169260966.1">
    <property type="nucleotide sequence ID" value="NZ_WTVQ01000021.1"/>
</dbReference>
<gene>
    <name evidence="3" type="ORF">GPA25_13675</name>
</gene>
<proteinExistence type="predicted"/>
<accession>A0ABX1QEJ5</accession>
<evidence type="ECO:0000256" key="2">
    <source>
        <dbReference type="SAM" id="Coils"/>
    </source>
</evidence>
<keyword evidence="3" id="KW-0489">Methyltransferase</keyword>
<evidence type="ECO:0000313" key="3">
    <source>
        <dbReference type="EMBL" id="NMG75812.1"/>
    </source>
</evidence>
<evidence type="ECO:0000313" key="4">
    <source>
        <dbReference type="Proteomes" id="UP000648984"/>
    </source>
</evidence>
<comment type="caution">
    <text evidence="3">The sequence shown here is derived from an EMBL/GenBank/DDBJ whole genome shotgun (WGS) entry which is preliminary data.</text>
</comment>
<dbReference type="Gene3D" id="1.10.287.1490">
    <property type="match status" value="2"/>
</dbReference>
<sequence length="850" mass="91498">MANTIRFTPLRIGTTNAAGERISSIDPLLSRTNYFDGQLLKASDLNRDQIYLDERLLELGQVFGAGIVRGLDVSLQSGHLLQVTPGIAIAPSGRVLQLSNAALTIDLLNSGLIATLNDGRFRSYARGLYALALTHAEVVDGVAEAFPKDLAAPRRPHVAAWAEGVELRLMPLPLPLPRQDEIAVRATLARELLSGGDRLALPSDDAVALGLIAVERGRILWIDRGLLRRPQRALNTPNAIQQDLATHYQELMQTVLTTRQSAGLRGAFAASQYFRVLPPWGPLPQDSIDPIGGRQQFFPKDYEVSIAPVRRSELAAVLADSAHLAPIDLERDADCDVMVLVPMSDTAFAVRARQLEAPASFTPRSLGRLARLDRLALRILPQPPIHRIDTDADVWRAIWADANPAELMYVRRPPRTAETGVSAVVLALGMTLPPPGSALPPDAAALEEQLDAALEDVDAAEEAQAALEAEVARLKIRIAELEKAVAAGGGDQSLTNALAEIERLKLALAAAQKEIEALKADDRNAVILANALEASSDRIDELKAELDAARAEIERLKTASPVIDATLKQRFDELTAALEAERAKASALEQEKATLTARLNEAQLRVTQLEAELKDALAKLEAASGNVSSSGADLLAVREELAKLKTELDATRGTLATTNAELADTRTKLDASVARETTAVNSLADALRRIDELQATGSTSSTEITTLRSRVGTLETQLTSANTTIDRLKTEAAQGTDLGAELTLERLARARGADAAGIKSATTADTLIAGNEAARIAAVQIVGLADRRLDPALWPSMMAIARRDVVLFQKLRDRFVEAAGNINLPEFFMAEGKDFGLTDKHIDLWRQVAG</sequence>
<reference evidence="3 4" key="1">
    <citation type="submission" date="2019-12" db="EMBL/GenBank/DDBJ databases">
        <title>Comparative genomics gives insights into the taxonomy of the Azoarcus-Aromatoleum group and reveals separate origins of nif in the plant-associated Azoarcus and non-plant-associated Aromatoleum sub-groups.</title>
        <authorList>
            <person name="Lafos M."/>
            <person name="Maluk M."/>
            <person name="Batista M."/>
            <person name="Junghare M."/>
            <person name="Carmona M."/>
            <person name="Faoro H."/>
            <person name="Cruz L.M."/>
            <person name="Battistoni F."/>
            <person name="De Souza E."/>
            <person name="Pedrosa F."/>
            <person name="Chen W.-M."/>
            <person name="Poole P.S."/>
            <person name="Dixon R.A."/>
            <person name="James E.K."/>
        </authorList>
    </citation>
    <scope>NUCLEOTIDE SEQUENCE [LARGE SCALE GENOMIC DNA]</scope>
    <source>
        <strain evidence="3 4">22Lin</strain>
    </source>
</reference>
<dbReference type="PANTHER" id="PTHR32083">
    <property type="entry name" value="CILIA AND FLAGELLA-ASSOCIATED PROTEIN 58-RELATED"/>
    <property type="match status" value="1"/>
</dbReference>
<name>A0ABX1QEJ5_9RHOO</name>
<dbReference type="EMBL" id="WTVQ01000021">
    <property type="protein sequence ID" value="NMG75812.1"/>
    <property type="molecule type" value="Genomic_DNA"/>
</dbReference>
<keyword evidence="4" id="KW-1185">Reference proteome</keyword>
<evidence type="ECO:0000256" key="1">
    <source>
        <dbReference type="ARBA" id="ARBA00023054"/>
    </source>
</evidence>
<dbReference type="PANTHER" id="PTHR32083:SF48">
    <property type="entry name" value="TRANS-GOLGI NETWORK-LOCALIZED SYP41-INTERACTING PROTEIN 1"/>
    <property type="match status" value="1"/>
</dbReference>
<keyword evidence="3" id="KW-0808">Transferase</keyword>
<dbReference type="Proteomes" id="UP000648984">
    <property type="component" value="Unassembled WGS sequence"/>
</dbReference>
<feature type="coiled-coil region" evidence="2">
    <location>
        <begin position="443"/>
        <end position="661"/>
    </location>
</feature>
<keyword evidence="1 2" id="KW-0175">Coiled coil</keyword>
<organism evidence="3 4">
    <name type="scientific">Aromatoleum diolicum</name>
    <dbReference type="NCBI Taxonomy" id="75796"/>
    <lineage>
        <taxon>Bacteria</taxon>
        <taxon>Pseudomonadati</taxon>
        <taxon>Pseudomonadota</taxon>
        <taxon>Betaproteobacteria</taxon>
        <taxon>Rhodocyclales</taxon>
        <taxon>Rhodocyclaceae</taxon>
        <taxon>Aromatoleum</taxon>
    </lineage>
</organism>